<keyword evidence="2 6" id="KW-0808">Transferase</keyword>
<proteinExistence type="predicted"/>
<dbReference type="GO" id="GO:0070043">
    <property type="term" value="F:rRNA (guanine-N7-)-methyltransferase activity"/>
    <property type="evidence" value="ECO:0007669"/>
    <property type="project" value="TreeGrafter"/>
</dbReference>
<evidence type="ECO:0000313" key="7">
    <source>
        <dbReference type="Proteomes" id="UP000467214"/>
    </source>
</evidence>
<dbReference type="SUPFAM" id="SSF53335">
    <property type="entry name" value="S-adenosyl-L-methionine-dependent methyltransferases"/>
    <property type="match status" value="1"/>
</dbReference>
<dbReference type="Pfam" id="PF22020">
    <property type="entry name" value="RlmL_1st"/>
    <property type="match status" value="1"/>
</dbReference>
<dbReference type="Gene3D" id="3.30.2130.30">
    <property type="match status" value="1"/>
</dbReference>
<dbReference type="Proteomes" id="UP000467214">
    <property type="component" value="Unassembled WGS sequence"/>
</dbReference>
<dbReference type="InterPro" id="IPR029063">
    <property type="entry name" value="SAM-dependent_MTases_sf"/>
</dbReference>
<dbReference type="Pfam" id="PF02926">
    <property type="entry name" value="THUMP"/>
    <property type="match status" value="1"/>
</dbReference>
<evidence type="ECO:0000313" key="6">
    <source>
        <dbReference type="EMBL" id="MXR35485.1"/>
    </source>
</evidence>
<gene>
    <name evidence="6" type="ORF">GQF02_00530</name>
</gene>
<dbReference type="GO" id="GO:0003723">
    <property type="term" value="F:RNA binding"/>
    <property type="evidence" value="ECO:0007669"/>
    <property type="project" value="UniProtKB-UniRule"/>
</dbReference>
<accession>A0A845BGR0</accession>
<evidence type="ECO:0000256" key="2">
    <source>
        <dbReference type="ARBA" id="ARBA00022679"/>
    </source>
</evidence>
<sequence>MSSFRSRQRSQSSRHFIRPLDEAGTEPQAPAAVPAAAPSRAPAAPEARPHGRAPVAIRAERVSAMFAPCPRGLEGVLAEELAALGATSIDKRNNGVAFCGDNAVMMRANLESRTASRILIQLAQGSYRSEQDVYKLALTIDWPRWFAVGKTIKVKTDGVGSALRSLDFISLKVKDAVCDRFRQADLGRPSVDTRYPDVRIHVFLSADQATVYIDSSGEPLFKRGWREDTGEAPLRENLAAGILLLAGYDGSQALLDPMMGSGTFLVEAADIALNRAPGRLRDFAFRDLRSFDAVEWESVQARARQAEKPLTALPIRGSDVSVQMLVKTRHNLKQAGLHGLVQIAQSDVLDTRPHAETGLIVTNPPYGVRLDEQEDLALLYPQLGGWLKQHFSGWTANFFTGDLRLAKLIRLSPKQRMPLFNGALDCRLFVIPMVAGSNRAKEGAGG</sequence>
<reference evidence="6 7" key="1">
    <citation type="submission" date="2019-12" db="EMBL/GenBank/DDBJ databases">
        <title>Neisseriaceae gen. nov. sp. Genome sequencing and assembly.</title>
        <authorList>
            <person name="Liu Z."/>
            <person name="Li A."/>
        </authorList>
    </citation>
    <scope>NUCLEOTIDE SEQUENCE [LARGE SCALE GENOMIC DNA]</scope>
    <source>
        <strain evidence="6 7">B2N2-7</strain>
    </source>
</reference>
<feature type="compositionally biased region" description="Low complexity" evidence="4">
    <location>
        <begin position="1"/>
        <end position="14"/>
    </location>
</feature>
<dbReference type="Pfam" id="PF01170">
    <property type="entry name" value="UPF0020"/>
    <property type="match status" value="1"/>
</dbReference>
<comment type="caution">
    <text evidence="6">The sequence shown here is derived from an EMBL/GenBank/DDBJ whole genome shotgun (WGS) entry which is preliminary data.</text>
</comment>
<evidence type="ECO:0000256" key="1">
    <source>
        <dbReference type="ARBA" id="ARBA00022603"/>
    </source>
</evidence>
<protein>
    <submittedName>
        <fullName evidence="6">Methyltransferase</fullName>
    </submittedName>
</protein>
<keyword evidence="3" id="KW-0694">RNA-binding</keyword>
<dbReference type="PROSITE" id="PS00092">
    <property type="entry name" value="N6_MTASE"/>
    <property type="match status" value="1"/>
</dbReference>
<organism evidence="6 7">
    <name type="scientific">Craterilacuibacter sinensis</name>
    <dbReference type="NCBI Taxonomy" id="2686017"/>
    <lineage>
        <taxon>Bacteria</taxon>
        <taxon>Pseudomonadati</taxon>
        <taxon>Pseudomonadota</taxon>
        <taxon>Betaproteobacteria</taxon>
        <taxon>Neisseriales</taxon>
        <taxon>Neisseriaceae</taxon>
        <taxon>Craterilacuibacter</taxon>
    </lineage>
</organism>
<dbReference type="InterPro" id="IPR002052">
    <property type="entry name" value="DNA_methylase_N6_adenine_CS"/>
</dbReference>
<dbReference type="InterPro" id="IPR054170">
    <property type="entry name" value="RlmL_1st"/>
</dbReference>
<dbReference type="InterPro" id="IPR004114">
    <property type="entry name" value="THUMP_dom"/>
</dbReference>
<dbReference type="PROSITE" id="PS51165">
    <property type="entry name" value="THUMP"/>
    <property type="match status" value="1"/>
</dbReference>
<dbReference type="Gene3D" id="3.40.50.150">
    <property type="entry name" value="Vaccinia Virus protein VP39"/>
    <property type="match status" value="1"/>
</dbReference>
<dbReference type="SMART" id="SM00981">
    <property type="entry name" value="THUMP"/>
    <property type="match status" value="1"/>
</dbReference>
<feature type="domain" description="THUMP" evidence="5">
    <location>
        <begin position="104"/>
        <end position="215"/>
    </location>
</feature>
<dbReference type="EMBL" id="WSSB01000001">
    <property type="protein sequence ID" value="MXR35485.1"/>
    <property type="molecule type" value="Genomic_DNA"/>
</dbReference>
<dbReference type="RefSeq" id="WP_160794144.1">
    <property type="nucleotide sequence ID" value="NZ_WSSB01000001.1"/>
</dbReference>
<feature type="region of interest" description="Disordered" evidence="4">
    <location>
        <begin position="1"/>
        <end position="51"/>
    </location>
</feature>
<name>A0A845BGR0_9NEIS</name>
<evidence type="ECO:0000256" key="4">
    <source>
        <dbReference type="SAM" id="MobiDB-lite"/>
    </source>
</evidence>
<dbReference type="InterPro" id="IPR000241">
    <property type="entry name" value="RlmKL-like_Mtase"/>
</dbReference>
<dbReference type="PANTHER" id="PTHR47313:SF1">
    <property type="entry name" value="RIBOSOMAL RNA LARGE SUBUNIT METHYLTRANSFERASE K_L"/>
    <property type="match status" value="1"/>
</dbReference>
<keyword evidence="1 6" id="KW-0489">Methyltransferase</keyword>
<feature type="compositionally biased region" description="Low complexity" evidence="4">
    <location>
        <begin position="27"/>
        <end position="46"/>
    </location>
</feature>
<dbReference type="PANTHER" id="PTHR47313">
    <property type="entry name" value="RIBOSOMAL RNA LARGE SUBUNIT METHYLTRANSFERASE K/L"/>
    <property type="match status" value="1"/>
</dbReference>
<dbReference type="AlphaFoldDB" id="A0A845BGR0"/>
<dbReference type="GO" id="GO:0008990">
    <property type="term" value="F:rRNA (guanine-N2-)-methyltransferase activity"/>
    <property type="evidence" value="ECO:0007669"/>
    <property type="project" value="TreeGrafter"/>
</dbReference>
<dbReference type="CDD" id="cd11715">
    <property type="entry name" value="THUMP_AdoMetMT"/>
    <property type="match status" value="1"/>
</dbReference>
<evidence type="ECO:0000256" key="3">
    <source>
        <dbReference type="PROSITE-ProRule" id="PRU00529"/>
    </source>
</evidence>
<evidence type="ECO:0000259" key="5">
    <source>
        <dbReference type="PROSITE" id="PS51165"/>
    </source>
</evidence>
<keyword evidence="7" id="KW-1185">Reference proteome</keyword>